<comment type="catalytic activity">
    <reaction evidence="1">
        <text>S-ubiquitinyl-[E2 ubiquitin-conjugating enzyme]-L-cysteine + [acceptor protein]-L-lysine = [E2 ubiquitin-conjugating enzyme]-L-cysteine + N(6)-ubiquitinyl-[acceptor protein]-L-lysine.</text>
        <dbReference type="EC" id="2.3.2.27"/>
    </reaction>
</comment>
<dbReference type="CDD" id="cd16655">
    <property type="entry name" value="RING-Ubox_WDSUB1-like"/>
    <property type="match status" value="1"/>
</dbReference>
<protein>
    <recommendedName>
        <fullName evidence="3">RING-type E3 ubiquitin transferase</fullName>
        <ecNumber evidence="3">2.3.2.27</ecNumber>
    </recommendedName>
</protein>
<dbReference type="InterPro" id="IPR014729">
    <property type="entry name" value="Rossmann-like_a/b/a_fold"/>
</dbReference>
<dbReference type="Gene3D" id="3.40.50.620">
    <property type="entry name" value="HUPs"/>
    <property type="match status" value="1"/>
</dbReference>
<dbReference type="PANTHER" id="PTHR45647:SF100">
    <property type="entry name" value="U-BOX DOMAIN-CONTAINING PROTEIN 33"/>
    <property type="match status" value="1"/>
</dbReference>
<keyword evidence="10" id="KW-0175">Coiled coil</keyword>
<reference evidence="14" key="1">
    <citation type="submission" date="2020-07" db="EMBL/GenBank/DDBJ databases">
        <title>Genome sequence and genetic diversity analysis of an under-domesticated orphan crop, white fonio (Digitaria exilis).</title>
        <authorList>
            <person name="Bennetzen J.L."/>
            <person name="Chen S."/>
            <person name="Ma X."/>
            <person name="Wang X."/>
            <person name="Yssel A.E.J."/>
            <person name="Chaluvadi S.R."/>
            <person name="Johnson M."/>
            <person name="Gangashetty P."/>
            <person name="Hamidou F."/>
            <person name="Sanogo M.D."/>
            <person name="Zwaenepoel A."/>
            <person name="Wallace J."/>
            <person name="Van De Peer Y."/>
            <person name="Van Deynze A."/>
        </authorList>
    </citation>
    <scope>NUCLEOTIDE SEQUENCE</scope>
    <source>
        <tissue evidence="14">Leaves</tissue>
    </source>
</reference>
<feature type="coiled-coil region" evidence="10">
    <location>
        <begin position="326"/>
        <end position="363"/>
    </location>
</feature>
<dbReference type="SUPFAM" id="SSF52402">
    <property type="entry name" value="Adenine nucleotide alpha hydrolases-like"/>
    <property type="match status" value="1"/>
</dbReference>
<feature type="region of interest" description="Disordered" evidence="11">
    <location>
        <begin position="242"/>
        <end position="293"/>
    </location>
</feature>
<sequence length="828" mass="92681">MESATRGQTPESARHSFRTAASRFACNTSEAAESPTVVVDDRIFVAVPEELKHGKSTLLWALQNLANASSRSMVFITHVHVPAQMITMGLGANVHYSTMRPQELRAYREHEREKMEKKLNEYVLICRRFKVNCDKAAIQNDDIAKGVIELIASHGITKLVMGAASDKNYSKDANAGVPAVPSSPAATNTAPLPVSNTSSQMRSMMTNKLENQASSSNVSTMNDMGISRRDVSCSLSERAGGTLLQQSEDAGSTFNGNPRRPWDSEDFSVDSDISQNSGCSSSPNNGPVGIPRTAVVDNNDISEVGSSMHLSTNNSCEHILPAPHDLDKLKEALTEIQFLKNEVEQECNKRRNAERELHSALQKVLLQTKELENSYMHELRQHKAHEEMHERQRHQIDVMRREQEEACDALYSANEQKVALEQRISEIELYAKDNEDKLATNKHQLELLQADYDRLQHERDAAIREADELREQNLQRVLPPSETLNTKFSLVELQQATQDFDPTRKIGEGGFGSVYKGFLRNTTVAIKLLHPETFGLVYEFFLNGSLEDRLACKNNTPPLTWQTRTRIIGEMCSALIFLHSNKPHPVVHGDLKPDNILLDANYAIKLGDFGICRFLIQTNTCSTTLYRTTNPRGTFSYMDPEFLTTGELTPRSDVYSLGIIILRLLTGKQPQRIAEIVEDAIEQGNLHSIIDDSAGNWPFIQAKQLAHIGLRCAQLSRRRRPDLTVDVWKVVEPLMKTASMTARPVSGTIISDDTCVPSYFICPILQEIMNDPHMAADGFTYEGEAIKGWLDGGHSTSPMTNLKLEHSLLVPNRALRSAILEWKQQEQH</sequence>
<feature type="domain" description="U-box" evidence="13">
    <location>
        <begin position="755"/>
        <end position="828"/>
    </location>
</feature>
<dbReference type="InterPro" id="IPR011009">
    <property type="entry name" value="Kinase-like_dom_sf"/>
</dbReference>
<evidence type="ECO:0000256" key="1">
    <source>
        <dbReference type="ARBA" id="ARBA00000900"/>
    </source>
</evidence>
<dbReference type="OrthoDB" id="4062651at2759"/>
<feature type="region of interest" description="Disordered" evidence="11">
    <location>
        <begin position="174"/>
        <end position="198"/>
    </location>
</feature>
<evidence type="ECO:0000256" key="5">
    <source>
        <dbReference type="ARBA" id="ARBA00022741"/>
    </source>
</evidence>
<dbReference type="PROSITE" id="PS00108">
    <property type="entry name" value="PROTEIN_KINASE_ST"/>
    <property type="match status" value="1"/>
</dbReference>
<name>A0A835E208_9POAL</name>
<dbReference type="Proteomes" id="UP000636709">
    <property type="component" value="Unassembled WGS sequence"/>
</dbReference>
<evidence type="ECO:0000256" key="6">
    <source>
        <dbReference type="ARBA" id="ARBA00022777"/>
    </source>
</evidence>
<dbReference type="InterPro" id="IPR003613">
    <property type="entry name" value="Ubox_domain"/>
</dbReference>
<feature type="compositionally biased region" description="Low complexity" evidence="11">
    <location>
        <begin position="174"/>
        <end position="191"/>
    </location>
</feature>
<dbReference type="SUPFAM" id="SSF57850">
    <property type="entry name" value="RING/U-box"/>
    <property type="match status" value="1"/>
</dbReference>
<keyword evidence="7" id="KW-0833">Ubl conjugation pathway</keyword>
<dbReference type="InterPro" id="IPR008271">
    <property type="entry name" value="Ser/Thr_kinase_AS"/>
</dbReference>
<dbReference type="InterPro" id="IPR017441">
    <property type="entry name" value="Protein_kinase_ATP_BS"/>
</dbReference>
<dbReference type="Gene3D" id="3.30.200.20">
    <property type="entry name" value="Phosphorylase Kinase, domain 1"/>
    <property type="match status" value="1"/>
</dbReference>
<feature type="coiled-coil region" evidence="10">
    <location>
        <begin position="438"/>
        <end position="472"/>
    </location>
</feature>
<evidence type="ECO:0000256" key="10">
    <source>
        <dbReference type="SAM" id="Coils"/>
    </source>
</evidence>
<accession>A0A835E208</accession>
<dbReference type="PANTHER" id="PTHR45647">
    <property type="entry name" value="OS02G0152300 PROTEIN"/>
    <property type="match status" value="1"/>
</dbReference>
<evidence type="ECO:0000313" key="15">
    <source>
        <dbReference type="Proteomes" id="UP000636709"/>
    </source>
</evidence>
<dbReference type="GO" id="GO:0016567">
    <property type="term" value="P:protein ubiquitination"/>
    <property type="evidence" value="ECO:0007669"/>
    <property type="project" value="UniProtKB-UniPathway"/>
</dbReference>
<feature type="domain" description="Protein kinase" evidence="12">
    <location>
        <begin position="500"/>
        <end position="735"/>
    </location>
</feature>
<feature type="compositionally biased region" description="Low complexity" evidence="11">
    <location>
        <begin position="274"/>
        <end position="289"/>
    </location>
</feature>
<dbReference type="InterPro" id="IPR013083">
    <property type="entry name" value="Znf_RING/FYVE/PHD"/>
</dbReference>
<keyword evidence="4" id="KW-0808">Transferase</keyword>
<keyword evidence="5 9" id="KW-0547">Nucleotide-binding</keyword>
<evidence type="ECO:0000256" key="4">
    <source>
        <dbReference type="ARBA" id="ARBA00022679"/>
    </source>
</evidence>
<dbReference type="InterPro" id="IPR051348">
    <property type="entry name" value="U-box_ubiquitin_ligases"/>
</dbReference>
<evidence type="ECO:0000256" key="8">
    <source>
        <dbReference type="ARBA" id="ARBA00022840"/>
    </source>
</evidence>
<dbReference type="SMART" id="SM00504">
    <property type="entry name" value="Ubox"/>
    <property type="match status" value="1"/>
</dbReference>
<dbReference type="EMBL" id="JACEFO010002556">
    <property type="protein sequence ID" value="KAF8656344.1"/>
    <property type="molecule type" value="Genomic_DNA"/>
</dbReference>
<keyword evidence="8 9" id="KW-0067">ATP-binding</keyword>
<dbReference type="EC" id="2.3.2.27" evidence="3"/>
<dbReference type="InterPro" id="IPR000719">
    <property type="entry name" value="Prot_kinase_dom"/>
</dbReference>
<dbReference type="Pfam" id="PF04564">
    <property type="entry name" value="U-box"/>
    <property type="match status" value="1"/>
</dbReference>
<dbReference type="Gene3D" id="3.30.40.10">
    <property type="entry name" value="Zinc/RING finger domain, C3HC4 (zinc finger)"/>
    <property type="match status" value="1"/>
</dbReference>
<evidence type="ECO:0000259" key="12">
    <source>
        <dbReference type="PROSITE" id="PS50011"/>
    </source>
</evidence>
<keyword evidence="6" id="KW-0418">Kinase</keyword>
<dbReference type="CDD" id="cd01989">
    <property type="entry name" value="USP_STK_Ubox_N"/>
    <property type="match status" value="1"/>
</dbReference>
<dbReference type="UniPathway" id="UPA00143"/>
<proteinExistence type="predicted"/>
<dbReference type="GO" id="GO:0004672">
    <property type="term" value="F:protein kinase activity"/>
    <property type="evidence" value="ECO:0007669"/>
    <property type="project" value="InterPro"/>
</dbReference>
<evidence type="ECO:0000256" key="3">
    <source>
        <dbReference type="ARBA" id="ARBA00012483"/>
    </source>
</evidence>
<dbReference type="PROSITE" id="PS00107">
    <property type="entry name" value="PROTEIN_KINASE_ATP"/>
    <property type="match status" value="1"/>
</dbReference>
<dbReference type="PROSITE" id="PS50011">
    <property type="entry name" value="PROTEIN_KINASE_DOM"/>
    <property type="match status" value="1"/>
</dbReference>
<gene>
    <name evidence="14" type="ORF">HU200_060726</name>
</gene>
<evidence type="ECO:0000259" key="13">
    <source>
        <dbReference type="PROSITE" id="PS51698"/>
    </source>
</evidence>
<dbReference type="AlphaFoldDB" id="A0A835E208"/>
<comment type="caution">
    <text evidence="14">The sequence shown here is derived from an EMBL/GenBank/DDBJ whole genome shotgun (WGS) entry which is preliminary data.</text>
</comment>
<feature type="binding site" evidence="9">
    <location>
        <position position="527"/>
    </location>
    <ligand>
        <name>ATP</name>
        <dbReference type="ChEBI" id="CHEBI:30616"/>
    </ligand>
</feature>
<dbReference type="PROSITE" id="PS51698">
    <property type="entry name" value="U_BOX"/>
    <property type="match status" value="1"/>
</dbReference>
<dbReference type="Pfam" id="PF00069">
    <property type="entry name" value="Pkinase"/>
    <property type="match status" value="1"/>
</dbReference>
<evidence type="ECO:0000256" key="9">
    <source>
        <dbReference type="PROSITE-ProRule" id="PRU10141"/>
    </source>
</evidence>
<evidence type="ECO:0000313" key="14">
    <source>
        <dbReference type="EMBL" id="KAF8656344.1"/>
    </source>
</evidence>
<evidence type="ECO:0000256" key="7">
    <source>
        <dbReference type="ARBA" id="ARBA00022786"/>
    </source>
</evidence>
<comment type="pathway">
    <text evidence="2">Protein modification; protein ubiquitination.</text>
</comment>
<evidence type="ECO:0000256" key="11">
    <source>
        <dbReference type="SAM" id="MobiDB-lite"/>
    </source>
</evidence>
<dbReference type="GO" id="GO:0061630">
    <property type="term" value="F:ubiquitin protein ligase activity"/>
    <property type="evidence" value="ECO:0007669"/>
    <property type="project" value="UniProtKB-EC"/>
</dbReference>
<keyword evidence="15" id="KW-1185">Reference proteome</keyword>
<evidence type="ECO:0000256" key="2">
    <source>
        <dbReference type="ARBA" id="ARBA00004906"/>
    </source>
</evidence>
<organism evidence="14 15">
    <name type="scientific">Digitaria exilis</name>
    <dbReference type="NCBI Taxonomy" id="1010633"/>
    <lineage>
        <taxon>Eukaryota</taxon>
        <taxon>Viridiplantae</taxon>
        <taxon>Streptophyta</taxon>
        <taxon>Embryophyta</taxon>
        <taxon>Tracheophyta</taxon>
        <taxon>Spermatophyta</taxon>
        <taxon>Magnoliopsida</taxon>
        <taxon>Liliopsida</taxon>
        <taxon>Poales</taxon>
        <taxon>Poaceae</taxon>
        <taxon>PACMAD clade</taxon>
        <taxon>Panicoideae</taxon>
        <taxon>Panicodae</taxon>
        <taxon>Paniceae</taxon>
        <taxon>Anthephorinae</taxon>
        <taxon>Digitaria</taxon>
    </lineage>
</organism>
<feature type="compositionally biased region" description="Polar residues" evidence="11">
    <location>
        <begin position="243"/>
        <end position="256"/>
    </location>
</feature>
<dbReference type="SMART" id="SM00220">
    <property type="entry name" value="S_TKc"/>
    <property type="match status" value="1"/>
</dbReference>
<dbReference type="Gene3D" id="1.10.510.10">
    <property type="entry name" value="Transferase(Phosphotransferase) domain 1"/>
    <property type="match status" value="1"/>
</dbReference>
<dbReference type="SUPFAM" id="SSF56112">
    <property type="entry name" value="Protein kinase-like (PK-like)"/>
    <property type="match status" value="1"/>
</dbReference>
<dbReference type="GO" id="GO:0005524">
    <property type="term" value="F:ATP binding"/>
    <property type="evidence" value="ECO:0007669"/>
    <property type="project" value="UniProtKB-UniRule"/>
</dbReference>